<dbReference type="PIRSF" id="PIRSF006060">
    <property type="entry name" value="AA_transporter"/>
    <property type="match status" value="1"/>
</dbReference>
<comment type="similarity">
    <text evidence="3">Belongs to the amino acid-polyamine-organocation (APC) superfamily.</text>
</comment>
<feature type="transmembrane region" description="Helical" evidence="8">
    <location>
        <begin position="145"/>
        <end position="166"/>
    </location>
</feature>
<evidence type="ECO:0000313" key="11">
    <source>
        <dbReference type="Proteomes" id="UP000465622"/>
    </source>
</evidence>
<reference evidence="9 11" key="1">
    <citation type="journal article" date="2019" name="Emerg. Microbes Infect.">
        <title>Comprehensive subspecies identification of 175 nontuberculous mycobacteria species based on 7547 genomic profiles.</title>
        <authorList>
            <person name="Matsumoto Y."/>
            <person name="Kinjo T."/>
            <person name="Motooka D."/>
            <person name="Nabeya D."/>
            <person name="Jung N."/>
            <person name="Uechi K."/>
            <person name="Horii T."/>
            <person name="Iida T."/>
            <person name="Fujita J."/>
            <person name="Nakamura S."/>
        </authorList>
    </citation>
    <scope>NUCLEOTIDE SEQUENCE [LARGE SCALE GENOMIC DNA]</scope>
    <source>
        <strain evidence="9 11">JCM 12375</strain>
    </source>
</reference>
<dbReference type="Proteomes" id="UP000465622">
    <property type="component" value="Chromosome"/>
</dbReference>
<dbReference type="RefSeq" id="WP_179976778.1">
    <property type="nucleotide sequence ID" value="NZ_AP022567.1"/>
</dbReference>
<feature type="transmembrane region" description="Helical" evidence="8">
    <location>
        <begin position="66"/>
        <end position="85"/>
    </location>
</feature>
<feature type="transmembrane region" description="Helical" evidence="8">
    <location>
        <begin position="313"/>
        <end position="335"/>
    </location>
</feature>
<evidence type="ECO:0000313" key="12">
    <source>
        <dbReference type="Proteomes" id="UP001241092"/>
    </source>
</evidence>
<evidence type="ECO:0000256" key="2">
    <source>
        <dbReference type="ARBA" id="ARBA00004651"/>
    </source>
</evidence>
<feature type="transmembrane region" description="Helical" evidence="8">
    <location>
        <begin position="173"/>
        <end position="194"/>
    </location>
</feature>
<evidence type="ECO:0000256" key="3">
    <source>
        <dbReference type="ARBA" id="ARBA00009523"/>
    </source>
</evidence>
<keyword evidence="5 8" id="KW-0812">Transmembrane</keyword>
<protein>
    <submittedName>
        <fullName evidence="9">Amino acid permease</fullName>
    </submittedName>
</protein>
<dbReference type="GO" id="GO:0022857">
    <property type="term" value="F:transmembrane transporter activity"/>
    <property type="evidence" value="ECO:0007669"/>
    <property type="project" value="InterPro"/>
</dbReference>
<feature type="transmembrane region" description="Helical" evidence="8">
    <location>
        <begin position="27"/>
        <end position="46"/>
    </location>
</feature>
<proteinExistence type="inferred from homology"/>
<evidence type="ECO:0000256" key="8">
    <source>
        <dbReference type="SAM" id="Phobius"/>
    </source>
</evidence>
<feature type="transmembrane region" description="Helical" evidence="8">
    <location>
        <begin position="386"/>
        <end position="413"/>
    </location>
</feature>
<dbReference type="GO" id="GO:0005886">
    <property type="term" value="C:plasma membrane"/>
    <property type="evidence" value="ECO:0007669"/>
    <property type="project" value="UniProtKB-SubCell"/>
</dbReference>
<dbReference type="InterPro" id="IPR002293">
    <property type="entry name" value="AA/rel_permease1"/>
</dbReference>
<accession>A0AAI8XRS3</accession>
<dbReference type="InterPro" id="IPR050367">
    <property type="entry name" value="APC_superfamily"/>
</dbReference>
<dbReference type="EMBL" id="AP022567">
    <property type="protein sequence ID" value="BBX37740.1"/>
    <property type="molecule type" value="Genomic_DNA"/>
</dbReference>
<keyword evidence="7 8" id="KW-0472">Membrane</keyword>
<keyword evidence="4" id="KW-1003">Cell membrane</keyword>
<evidence type="ECO:0000256" key="7">
    <source>
        <dbReference type="ARBA" id="ARBA00023136"/>
    </source>
</evidence>
<gene>
    <name evidence="10" type="ORF">hbim_06409</name>
    <name evidence="9" type="ORF">MMAGJ_70220</name>
</gene>
<evidence type="ECO:0000256" key="1">
    <source>
        <dbReference type="ARBA" id="ARBA00002249"/>
    </source>
</evidence>
<feature type="transmembrane region" description="Helical" evidence="8">
    <location>
        <begin position="253"/>
        <end position="274"/>
    </location>
</feature>
<dbReference type="PANTHER" id="PTHR42770:SF16">
    <property type="entry name" value="AMINO ACID PERMEASE"/>
    <property type="match status" value="1"/>
</dbReference>
<name>A0AAI8XRS3_MYCME</name>
<sequence>MAVDYEQGTGAARSAPAAGSATLKRGAIGLAGVVFMVVAFSAPITAMTGNLPVAVGFGNGLGAPGGFVIATVVLTIFSIGFVALARHITAAGAFYTFVSRAWSKVPGLAAGVLPAFTYMTMEAGLIGIFAAFADQAFTAQFGLNLPWEIYAAIGLIAIAALSHFDISVAAKVLGVVLVSEITMLSITAVAGLIHHPDGMSFQSLSPLTALSTNGVAGGVVGLGLLMAFWSWVGFESTAIYGEESKNPKRIVPLATMIAVIGIGVFYTFISWGVVVGNGPAKAVELASGPAPFDLLYAPTAQYVGQWGVTVFEWLVIGGSFACALAIHNSAARYLFAFGRDSLLWHRLGEAHPKHASPWVASLTQTLFATLLVAVCSITGSDPYADLFVLVAILATLLLLIVQTMCSCATIVYFHVKKQHPETASWWRTLLAPIVGGAGMVYVIYLMASNMQAAAGTASDTLFFKAIPYLVVGLTLGSIALALYWRKARPDLYARIGSTIFDDHEPAPTPEAPSSR</sequence>
<organism evidence="10 12">
    <name type="scientific">Mycolicibacterium mageritense</name>
    <name type="common">Mycobacterium mageritense</name>
    <dbReference type="NCBI Taxonomy" id="53462"/>
    <lineage>
        <taxon>Bacteria</taxon>
        <taxon>Bacillati</taxon>
        <taxon>Actinomycetota</taxon>
        <taxon>Actinomycetes</taxon>
        <taxon>Mycobacteriales</taxon>
        <taxon>Mycobacteriaceae</taxon>
        <taxon>Mycolicibacterium</taxon>
    </lineage>
</organism>
<evidence type="ECO:0000256" key="5">
    <source>
        <dbReference type="ARBA" id="ARBA00022692"/>
    </source>
</evidence>
<keyword evidence="6 8" id="KW-1133">Transmembrane helix</keyword>
<feature type="transmembrane region" description="Helical" evidence="8">
    <location>
        <begin position="465"/>
        <end position="484"/>
    </location>
</feature>
<evidence type="ECO:0000313" key="10">
    <source>
        <dbReference type="EMBL" id="BDY32441.1"/>
    </source>
</evidence>
<evidence type="ECO:0000256" key="6">
    <source>
        <dbReference type="ARBA" id="ARBA00022989"/>
    </source>
</evidence>
<dbReference type="Pfam" id="PF13520">
    <property type="entry name" value="AA_permease_2"/>
    <property type="match status" value="1"/>
</dbReference>
<reference evidence="9" key="2">
    <citation type="submission" date="2020-02" db="EMBL/GenBank/DDBJ databases">
        <authorList>
            <person name="Matsumoto Y."/>
            <person name="Motooka D."/>
            <person name="Nakamura S."/>
        </authorList>
    </citation>
    <scope>NUCLEOTIDE SEQUENCE</scope>
    <source>
        <strain evidence="9">JCM 12375</strain>
    </source>
</reference>
<dbReference type="Proteomes" id="UP001241092">
    <property type="component" value="Chromosome"/>
</dbReference>
<feature type="transmembrane region" description="Helical" evidence="8">
    <location>
        <begin position="356"/>
        <end position="380"/>
    </location>
</feature>
<dbReference type="PANTHER" id="PTHR42770">
    <property type="entry name" value="AMINO ACID TRANSPORTER-RELATED"/>
    <property type="match status" value="1"/>
</dbReference>
<comment type="subcellular location">
    <subcellularLocation>
        <location evidence="2">Cell membrane</location>
        <topology evidence="2">Multi-pass membrane protein</topology>
    </subcellularLocation>
</comment>
<dbReference type="EMBL" id="AP027452">
    <property type="protein sequence ID" value="BDY32441.1"/>
    <property type="molecule type" value="Genomic_DNA"/>
</dbReference>
<feature type="transmembrane region" description="Helical" evidence="8">
    <location>
        <begin position="425"/>
        <end position="445"/>
    </location>
</feature>
<comment type="function">
    <text evidence="1">Probable amino-acid or metabolite transport protein.</text>
</comment>
<feature type="transmembrane region" description="Helical" evidence="8">
    <location>
        <begin position="105"/>
        <end position="133"/>
    </location>
</feature>
<evidence type="ECO:0000313" key="9">
    <source>
        <dbReference type="EMBL" id="BBX37740.1"/>
    </source>
</evidence>
<dbReference type="AlphaFoldDB" id="A0AAI8XRS3"/>
<feature type="transmembrane region" description="Helical" evidence="8">
    <location>
        <begin position="214"/>
        <end position="232"/>
    </location>
</feature>
<keyword evidence="11" id="KW-1185">Reference proteome</keyword>
<evidence type="ECO:0000256" key="4">
    <source>
        <dbReference type="ARBA" id="ARBA00022475"/>
    </source>
</evidence>
<reference evidence="10" key="3">
    <citation type="submission" date="2023-03" db="EMBL/GenBank/DDBJ databases">
        <title>Draft genome sequence of a Mycolicibacterium mageritense strain H4_3_1 isolated from a hybrid biological-inorganic system reactor.</title>
        <authorList>
            <person name="Feng X."/>
            <person name="Kazama D."/>
            <person name="Sato K."/>
            <person name="Kobayashi H."/>
        </authorList>
    </citation>
    <scope>NUCLEOTIDE SEQUENCE</scope>
    <source>
        <strain evidence="10">H4_3_1</strain>
    </source>
</reference>
<dbReference type="Gene3D" id="1.20.1740.10">
    <property type="entry name" value="Amino acid/polyamine transporter I"/>
    <property type="match status" value="1"/>
</dbReference>